<feature type="transmembrane region" description="Helical" evidence="6">
    <location>
        <begin position="669"/>
        <end position="689"/>
    </location>
</feature>
<organism evidence="8 9">
    <name type="scientific">Paraflavisolibacter caeni</name>
    <dbReference type="NCBI Taxonomy" id="2982496"/>
    <lineage>
        <taxon>Bacteria</taxon>
        <taxon>Pseudomonadati</taxon>
        <taxon>Bacteroidota</taxon>
        <taxon>Chitinophagia</taxon>
        <taxon>Chitinophagales</taxon>
        <taxon>Chitinophagaceae</taxon>
        <taxon>Paraflavisolibacter</taxon>
    </lineage>
</organism>
<feature type="transmembrane region" description="Helical" evidence="6">
    <location>
        <begin position="404"/>
        <end position="423"/>
    </location>
</feature>
<dbReference type="Gene3D" id="1.20.1640.10">
    <property type="entry name" value="Multidrug efflux transporter AcrB transmembrane domain"/>
    <property type="match status" value="2"/>
</dbReference>
<evidence type="ECO:0000259" key="7">
    <source>
        <dbReference type="PROSITE" id="PS50156"/>
    </source>
</evidence>
<evidence type="ECO:0000256" key="5">
    <source>
        <dbReference type="ARBA" id="ARBA00023136"/>
    </source>
</evidence>
<feature type="domain" description="SSD" evidence="7">
    <location>
        <begin position="641"/>
        <end position="767"/>
    </location>
</feature>
<dbReference type="PROSITE" id="PS50156">
    <property type="entry name" value="SSD"/>
    <property type="match status" value="2"/>
</dbReference>
<dbReference type="Pfam" id="PF03176">
    <property type="entry name" value="MMPL"/>
    <property type="match status" value="2"/>
</dbReference>
<evidence type="ECO:0000256" key="6">
    <source>
        <dbReference type="SAM" id="Phobius"/>
    </source>
</evidence>
<feature type="transmembrane region" description="Helical" evidence="6">
    <location>
        <begin position="618"/>
        <end position="634"/>
    </location>
</feature>
<feature type="transmembrane region" description="Helical" evidence="6">
    <location>
        <begin position="313"/>
        <end position="335"/>
    </location>
</feature>
<feature type="transmembrane region" description="Helical" evidence="6">
    <location>
        <begin position="271"/>
        <end position="292"/>
    </location>
</feature>
<feature type="transmembrane region" description="Helical" evidence="6">
    <location>
        <begin position="245"/>
        <end position="265"/>
    </location>
</feature>
<protein>
    <submittedName>
        <fullName evidence="8">MMPL family transporter</fullName>
    </submittedName>
</protein>
<dbReference type="AlphaFoldDB" id="A0A9X3B9D6"/>
<gene>
    <name evidence="8" type="ORF">OCK74_18370</name>
</gene>
<comment type="caution">
    <text evidence="8">The sequence shown here is derived from an EMBL/GenBank/DDBJ whole genome shotgun (WGS) entry which is preliminary data.</text>
</comment>
<feature type="transmembrane region" description="Helical" evidence="6">
    <location>
        <begin position="641"/>
        <end position="663"/>
    </location>
</feature>
<feature type="transmembrane region" description="Helical" evidence="6">
    <location>
        <begin position="742"/>
        <end position="768"/>
    </location>
</feature>
<evidence type="ECO:0000313" key="8">
    <source>
        <dbReference type="EMBL" id="MCU7551091.1"/>
    </source>
</evidence>
<keyword evidence="4 6" id="KW-1133">Transmembrane helix</keyword>
<evidence type="ECO:0000256" key="3">
    <source>
        <dbReference type="ARBA" id="ARBA00022692"/>
    </source>
</evidence>
<reference evidence="8" key="1">
    <citation type="submission" date="2022-09" db="EMBL/GenBank/DDBJ databases">
        <authorList>
            <person name="Yuan C."/>
            <person name="Ke Z."/>
        </authorList>
    </citation>
    <scope>NUCLEOTIDE SEQUENCE</scope>
    <source>
        <strain evidence="8">LB-8</strain>
    </source>
</reference>
<dbReference type="EMBL" id="JAOTIF010000017">
    <property type="protein sequence ID" value="MCU7551091.1"/>
    <property type="molecule type" value="Genomic_DNA"/>
</dbReference>
<reference evidence="8" key="2">
    <citation type="submission" date="2023-04" db="EMBL/GenBank/DDBJ databases">
        <title>Paracnuella aquatica gen. nov., sp. nov., a member of the family Chitinophagaceae isolated from a hot spring.</title>
        <authorList>
            <person name="Wang C."/>
        </authorList>
    </citation>
    <scope>NUCLEOTIDE SEQUENCE</scope>
    <source>
        <strain evidence="8">LB-8</strain>
    </source>
</reference>
<dbReference type="PANTHER" id="PTHR33406">
    <property type="entry name" value="MEMBRANE PROTEIN MJ1562-RELATED"/>
    <property type="match status" value="1"/>
</dbReference>
<comment type="subcellular location">
    <subcellularLocation>
        <location evidence="1">Cell membrane</location>
        <topology evidence="1">Multi-pass membrane protein</topology>
    </subcellularLocation>
</comment>
<feature type="transmembrane region" description="Helical" evidence="6">
    <location>
        <begin position="347"/>
        <end position="368"/>
    </location>
</feature>
<dbReference type="Proteomes" id="UP001155483">
    <property type="component" value="Unassembled WGS sequence"/>
</dbReference>
<evidence type="ECO:0000256" key="1">
    <source>
        <dbReference type="ARBA" id="ARBA00004651"/>
    </source>
</evidence>
<keyword evidence="5 6" id="KW-0472">Membrane</keyword>
<proteinExistence type="predicted"/>
<dbReference type="InterPro" id="IPR000731">
    <property type="entry name" value="SSD"/>
</dbReference>
<dbReference type="InterPro" id="IPR050545">
    <property type="entry name" value="Mycobact_MmpL"/>
</dbReference>
<feature type="transmembrane region" description="Helical" evidence="6">
    <location>
        <begin position="710"/>
        <end position="736"/>
    </location>
</feature>
<evidence type="ECO:0000256" key="4">
    <source>
        <dbReference type="ARBA" id="ARBA00022989"/>
    </source>
</evidence>
<dbReference type="SUPFAM" id="SSF82866">
    <property type="entry name" value="Multidrug efflux transporter AcrB transmembrane domain"/>
    <property type="match status" value="2"/>
</dbReference>
<dbReference type="GO" id="GO:0005886">
    <property type="term" value="C:plasma membrane"/>
    <property type="evidence" value="ECO:0007669"/>
    <property type="project" value="UniProtKB-SubCell"/>
</dbReference>
<evidence type="ECO:0000313" key="9">
    <source>
        <dbReference type="Proteomes" id="UP001155483"/>
    </source>
</evidence>
<feature type="domain" description="SSD" evidence="7">
    <location>
        <begin position="247"/>
        <end position="370"/>
    </location>
</feature>
<dbReference type="InterPro" id="IPR004869">
    <property type="entry name" value="MMPL_dom"/>
</dbReference>
<keyword evidence="3 6" id="KW-0812">Transmembrane</keyword>
<name>A0A9X3B9D6_9BACT</name>
<keyword evidence="9" id="KW-1185">Reference proteome</keyword>
<feature type="transmembrane region" description="Helical" evidence="6">
    <location>
        <begin position="12"/>
        <end position="29"/>
    </location>
</feature>
<dbReference type="RefSeq" id="WP_279298530.1">
    <property type="nucleotide sequence ID" value="NZ_JAOTIF010000017.1"/>
</dbReference>
<keyword evidence="2" id="KW-1003">Cell membrane</keyword>
<feature type="transmembrane region" description="Helical" evidence="6">
    <location>
        <begin position="221"/>
        <end position="238"/>
    </location>
</feature>
<sequence>MWKALGENVLRYRFVLLTILLAATTYMGWHASKVKLSYEFGRAIPTNNPKYIVYQEFKKKFGEDGNLLVIGIQSKDIFQQSVFNDYVQLHNNLKGVTGVEDVISLPASINLVKNYETEKLEAERIFPEGNLSQAQIDSSKAIFLSLPFYRGLLYNPETQAWLMGVRINRDLLNSPKRTKIVDDITAKANAFGQKHNLEMHLSGLPLIRTEMADRIANETKWFTFISIALSAVILLLFFRSVSAMFLSLAVVVIGVVWSFGTMDLLGYKITLLTALISPLIVVIGIPNCIYFLNKFHTSFRETGHKENAIVQMIEKMGIVTLFCNIAAAIGFAVFALTESTILKEFGIVSGINIMMLFFISLILIPAVLSMMGVPKPKHTRYLENPTLQRWLTRLERWAIHHRKLIYGVTAVVLLISITGMMRLKSVGYIVDDLPQTDKIYTDLKFFETHFKGVMPLEIVVDTKEKNGIRKGMLKTLTGMDSLTQYLASKPYIGKPLSIAEGLKFAKQAFFEGDSANFSLPSEYDLPALQPYLSMRSSEGSQNSFTKLVSSFMDSTRQRARISVSMQDVGSARLPLILDSIQSKANSYLDTSKYSIQLTGTSVTFLEGSRYIINGLRESIFWSFLLIALCMLYLFRSVRILLCSLIPNVIPLAITAGIMGWVGVPLKPSTVLVFSVALGIAIDITIRFLVNYKQDLKKYEFNPERTVINTIHSTGLSIIYTSIVLIAGFVIFCFSGFGGTKALGWLTSLTLVTATITNLVLLPALLINLNKGRDKIRRKTGDTVAS</sequence>
<dbReference type="PANTHER" id="PTHR33406:SF12">
    <property type="entry name" value="BLR2997 PROTEIN"/>
    <property type="match status" value="1"/>
</dbReference>
<evidence type="ECO:0000256" key="2">
    <source>
        <dbReference type="ARBA" id="ARBA00022475"/>
    </source>
</evidence>
<accession>A0A9X3B9D6</accession>